<dbReference type="GO" id="GO:0005829">
    <property type="term" value="C:cytosol"/>
    <property type="evidence" value="ECO:0007669"/>
    <property type="project" value="TreeGrafter"/>
</dbReference>
<dbReference type="PROSITE" id="PS01043">
    <property type="entry name" value="TRANSPOSASE_IS30"/>
    <property type="match status" value="1"/>
</dbReference>
<dbReference type="GO" id="GO:0003677">
    <property type="term" value="F:DNA binding"/>
    <property type="evidence" value="ECO:0007669"/>
    <property type="project" value="InterPro"/>
</dbReference>
<comment type="similarity">
    <text evidence="2">Belongs to the transposase IS30 family.</text>
</comment>
<organism evidence="4 5">
    <name type="scientific">Acrocarpospora pleiomorpha</name>
    <dbReference type="NCBI Taxonomy" id="90975"/>
    <lineage>
        <taxon>Bacteria</taxon>
        <taxon>Bacillati</taxon>
        <taxon>Actinomycetota</taxon>
        <taxon>Actinomycetes</taxon>
        <taxon>Streptosporangiales</taxon>
        <taxon>Streptosporangiaceae</taxon>
        <taxon>Acrocarpospora</taxon>
    </lineage>
</organism>
<keyword evidence="5" id="KW-1185">Reference proteome</keyword>
<dbReference type="InterPro" id="IPR001584">
    <property type="entry name" value="Integrase_cat-core"/>
</dbReference>
<dbReference type="GO" id="GO:0004803">
    <property type="term" value="F:transposase activity"/>
    <property type="evidence" value="ECO:0007669"/>
    <property type="project" value="InterPro"/>
</dbReference>
<protein>
    <recommendedName>
        <fullName evidence="3">Integrase catalytic domain-containing protein</fullName>
    </recommendedName>
</protein>
<proteinExistence type="inferred from homology"/>
<dbReference type="AlphaFoldDB" id="A0A5M3Y5S5"/>
<evidence type="ECO:0000256" key="2">
    <source>
        <dbReference type="ARBA" id="ARBA00006363"/>
    </source>
</evidence>
<dbReference type="PANTHER" id="PTHR10948:SF23">
    <property type="entry name" value="TRANSPOSASE INSI FOR INSERTION SEQUENCE ELEMENT IS30A-RELATED"/>
    <property type="match status" value="1"/>
</dbReference>
<evidence type="ECO:0000259" key="3">
    <source>
        <dbReference type="PROSITE" id="PS50994"/>
    </source>
</evidence>
<dbReference type="Gene3D" id="3.30.420.10">
    <property type="entry name" value="Ribonuclease H-like superfamily/Ribonuclease H"/>
    <property type="match status" value="1"/>
</dbReference>
<dbReference type="Proteomes" id="UP000377595">
    <property type="component" value="Unassembled WGS sequence"/>
</dbReference>
<dbReference type="SUPFAM" id="SSF53098">
    <property type="entry name" value="Ribonuclease H-like"/>
    <property type="match status" value="1"/>
</dbReference>
<dbReference type="InterPro" id="IPR053392">
    <property type="entry name" value="Transposase_IS30-like"/>
</dbReference>
<dbReference type="InterPro" id="IPR051917">
    <property type="entry name" value="Transposase-Integrase"/>
</dbReference>
<dbReference type="GO" id="GO:0015074">
    <property type="term" value="P:DNA integration"/>
    <property type="evidence" value="ECO:0007669"/>
    <property type="project" value="InterPro"/>
</dbReference>
<dbReference type="PANTHER" id="PTHR10948">
    <property type="entry name" value="TRANSPOSASE"/>
    <property type="match status" value="1"/>
</dbReference>
<dbReference type="PROSITE" id="PS50994">
    <property type="entry name" value="INTEGRASE"/>
    <property type="match status" value="1"/>
</dbReference>
<dbReference type="InterPro" id="IPR012337">
    <property type="entry name" value="RNaseH-like_sf"/>
</dbReference>
<sequence>MNGYVAARLAAEIRHLPEQLKRSLTWDQGVEMAGHARFSLSTDIPVNFCDPHSPWQRGSSENTNGLIREYLPKGIDLTCYSQSELNEIAASLNERPR</sequence>
<comment type="function">
    <text evidence="1">Required for the transposition of the insertion element.</text>
</comment>
<evidence type="ECO:0000256" key="1">
    <source>
        <dbReference type="ARBA" id="ARBA00002190"/>
    </source>
</evidence>
<name>A0A5M3Y5S5_9ACTN</name>
<evidence type="ECO:0000313" key="4">
    <source>
        <dbReference type="EMBL" id="GES27491.1"/>
    </source>
</evidence>
<gene>
    <name evidence="4" type="ORF">Aple_103910</name>
</gene>
<dbReference type="EMBL" id="BLAF01000139">
    <property type="protein sequence ID" value="GES27491.1"/>
    <property type="molecule type" value="Genomic_DNA"/>
</dbReference>
<dbReference type="InterPro" id="IPR036397">
    <property type="entry name" value="RNaseH_sf"/>
</dbReference>
<dbReference type="GO" id="GO:0006313">
    <property type="term" value="P:DNA transposition"/>
    <property type="evidence" value="ECO:0007669"/>
    <property type="project" value="InterPro"/>
</dbReference>
<feature type="domain" description="Integrase catalytic" evidence="3">
    <location>
        <begin position="1"/>
        <end position="97"/>
    </location>
</feature>
<dbReference type="NCBIfam" id="NF033563">
    <property type="entry name" value="transpos_IS30"/>
    <property type="match status" value="1"/>
</dbReference>
<comment type="caution">
    <text evidence="4">The sequence shown here is derived from an EMBL/GenBank/DDBJ whole genome shotgun (WGS) entry which is preliminary data.</text>
</comment>
<dbReference type="InterPro" id="IPR001598">
    <property type="entry name" value="Transposase_IS30_CS"/>
</dbReference>
<accession>A0A5M3Y5S5</accession>
<evidence type="ECO:0000313" key="5">
    <source>
        <dbReference type="Proteomes" id="UP000377595"/>
    </source>
</evidence>
<reference evidence="4 5" key="1">
    <citation type="submission" date="2019-10" db="EMBL/GenBank/DDBJ databases">
        <title>Whole genome shotgun sequence of Acrocarpospora pleiomorpha NBRC 16267.</title>
        <authorList>
            <person name="Ichikawa N."/>
            <person name="Kimura A."/>
            <person name="Kitahashi Y."/>
            <person name="Komaki H."/>
            <person name="Oguchi A."/>
        </authorList>
    </citation>
    <scope>NUCLEOTIDE SEQUENCE [LARGE SCALE GENOMIC DNA]</scope>
    <source>
        <strain evidence="4 5">NBRC 16267</strain>
    </source>
</reference>